<keyword evidence="7 10" id="KW-0503">Monooxygenase</keyword>
<feature type="binding site" description="axial binding residue" evidence="9">
    <location>
        <position position="289"/>
    </location>
    <ligand>
        <name>heme</name>
        <dbReference type="ChEBI" id="CHEBI:30413"/>
    </ligand>
    <ligandPart>
        <name>Fe</name>
        <dbReference type="ChEBI" id="CHEBI:18248"/>
    </ligandPart>
</feature>
<dbReference type="PROSITE" id="PS00086">
    <property type="entry name" value="CYTOCHROME_P450"/>
    <property type="match status" value="1"/>
</dbReference>
<evidence type="ECO:0000256" key="1">
    <source>
        <dbReference type="ARBA" id="ARBA00001971"/>
    </source>
</evidence>
<accession>A0A9Q1CHZ1</accession>
<dbReference type="GO" id="GO:0008395">
    <property type="term" value="F:steroid hydroxylase activity"/>
    <property type="evidence" value="ECO:0007669"/>
    <property type="project" value="TreeGrafter"/>
</dbReference>
<keyword evidence="6 9" id="KW-0408">Iron</keyword>
<dbReference type="InterPro" id="IPR036396">
    <property type="entry name" value="Cyt_P450_sf"/>
</dbReference>
<evidence type="ECO:0000256" key="8">
    <source>
        <dbReference type="ARBA" id="ARBA00043906"/>
    </source>
</evidence>
<dbReference type="PANTHER" id="PTHR24302">
    <property type="entry name" value="CYTOCHROME P450 FAMILY 3"/>
    <property type="match status" value="1"/>
</dbReference>
<evidence type="ECO:0000256" key="6">
    <source>
        <dbReference type="ARBA" id="ARBA00023004"/>
    </source>
</evidence>
<evidence type="ECO:0000256" key="5">
    <source>
        <dbReference type="ARBA" id="ARBA00023002"/>
    </source>
</evidence>
<dbReference type="GO" id="GO:0016705">
    <property type="term" value="F:oxidoreductase activity, acting on paired donors, with incorporation or reduction of molecular oxygen"/>
    <property type="evidence" value="ECO:0007669"/>
    <property type="project" value="InterPro"/>
</dbReference>
<dbReference type="PRINTS" id="PR00463">
    <property type="entry name" value="EP450I"/>
</dbReference>
<evidence type="ECO:0000256" key="4">
    <source>
        <dbReference type="ARBA" id="ARBA00022723"/>
    </source>
</evidence>
<dbReference type="GO" id="GO:0020037">
    <property type="term" value="F:heme binding"/>
    <property type="evidence" value="ECO:0007669"/>
    <property type="project" value="InterPro"/>
</dbReference>
<keyword evidence="3 9" id="KW-0349">Heme</keyword>
<dbReference type="AlphaFoldDB" id="A0A9Q1CHZ1"/>
<keyword evidence="4 9" id="KW-0479">Metal-binding</keyword>
<dbReference type="PRINTS" id="PR00385">
    <property type="entry name" value="P450"/>
</dbReference>
<dbReference type="InterPro" id="IPR002401">
    <property type="entry name" value="Cyt_P450_E_grp-I"/>
</dbReference>
<comment type="cofactor">
    <cofactor evidence="1 9">
        <name>heme</name>
        <dbReference type="ChEBI" id="CHEBI:30413"/>
    </cofactor>
</comment>
<comment type="similarity">
    <text evidence="2 10">Belongs to the cytochrome P450 family.</text>
</comment>
<keyword evidence="5 10" id="KW-0560">Oxidoreductase</keyword>
<dbReference type="InterPro" id="IPR050705">
    <property type="entry name" value="Cytochrome_P450_3A"/>
</dbReference>
<protein>
    <submittedName>
        <fullName evidence="12">Cytochrome P450 3A24</fullName>
    </submittedName>
</protein>
<gene>
    <name evidence="12" type="ORF">HOLleu_07956</name>
</gene>
<dbReference type="Pfam" id="PF00067">
    <property type="entry name" value="p450"/>
    <property type="match status" value="1"/>
</dbReference>
<feature type="region of interest" description="Disordered" evidence="11">
    <location>
        <begin position="107"/>
        <end position="130"/>
    </location>
</feature>
<evidence type="ECO:0000256" key="10">
    <source>
        <dbReference type="RuleBase" id="RU000461"/>
    </source>
</evidence>
<evidence type="ECO:0000256" key="7">
    <source>
        <dbReference type="ARBA" id="ARBA00023033"/>
    </source>
</evidence>
<dbReference type="FunFam" id="1.10.630.10:FF:000182">
    <property type="entry name" value="Cytochrome P450 3A4"/>
    <property type="match status" value="1"/>
</dbReference>
<evidence type="ECO:0000256" key="2">
    <source>
        <dbReference type="ARBA" id="ARBA00010617"/>
    </source>
</evidence>
<evidence type="ECO:0000256" key="3">
    <source>
        <dbReference type="ARBA" id="ARBA00022617"/>
    </source>
</evidence>
<dbReference type="Gene3D" id="1.10.630.10">
    <property type="entry name" value="Cytochrome P450"/>
    <property type="match status" value="1"/>
</dbReference>
<dbReference type="PANTHER" id="PTHR24302:SF15">
    <property type="entry name" value="FATTY-ACID PEROXYGENASE"/>
    <property type="match status" value="1"/>
</dbReference>
<dbReference type="OrthoDB" id="1470350at2759"/>
<keyword evidence="13" id="KW-1185">Reference proteome</keyword>
<dbReference type="InterPro" id="IPR001128">
    <property type="entry name" value="Cyt_P450"/>
</dbReference>
<name>A0A9Q1CHZ1_HOLLE</name>
<evidence type="ECO:0000313" key="13">
    <source>
        <dbReference type="Proteomes" id="UP001152320"/>
    </source>
</evidence>
<proteinExistence type="inferred from homology"/>
<dbReference type="EMBL" id="JAIZAY010000003">
    <property type="protein sequence ID" value="KAJ8045035.1"/>
    <property type="molecule type" value="Genomic_DNA"/>
</dbReference>
<dbReference type="Proteomes" id="UP001152320">
    <property type="component" value="Chromosome 3"/>
</dbReference>
<dbReference type="GO" id="GO:0005506">
    <property type="term" value="F:iron ion binding"/>
    <property type="evidence" value="ECO:0007669"/>
    <property type="project" value="InterPro"/>
</dbReference>
<reference evidence="12" key="1">
    <citation type="submission" date="2021-10" db="EMBL/GenBank/DDBJ databases">
        <title>Tropical sea cucumber genome reveals ecological adaptation and Cuvierian tubules defense mechanism.</title>
        <authorList>
            <person name="Chen T."/>
        </authorList>
    </citation>
    <scope>NUCLEOTIDE SEQUENCE</scope>
    <source>
        <strain evidence="12">Nanhai2018</strain>
        <tissue evidence="12">Muscle</tissue>
    </source>
</reference>
<evidence type="ECO:0000313" key="12">
    <source>
        <dbReference type="EMBL" id="KAJ8045035.1"/>
    </source>
</evidence>
<organism evidence="12 13">
    <name type="scientific">Holothuria leucospilota</name>
    <name type="common">Black long sea cucumber</name>
    <name type="synonym">Mertensiothuria leucospilota</name>
    <dbReference type="NCBI Taxonomy" id="206669"/>
    <lineage>
        <taxon>Eukaryota</taxon>
        <taxon>Metazoa</taxon>
        <taxon>Echinodermata</taxon>
        <taxon>Eleutherozoa</taxon>
        <taxon>Echinozoa</taxon>
        <taxon>Holothuroidea</taxon>
        <taxon>Aspidochirotacea</taxon>
        <taxon>Aspidochirotida</taxon>
        <taxon>Holothuriidae</taxon>
        <taxon>Holothuria</taxon>
    </lineage>
</organism>
<dbReference type="SUPFAM" id="SSF48264">
    <property type="entry name" value="Cytochrome P450"/>
    <property type="match status" value="1"/>
</dbReference>
<dbReference type="InterPro" id="IPR017972">
    <property type="entry name" value="Cyt_P450_CS"/>
</dbReference>
<evidence type="ECO:0000256" key="11">
    <source>
        <dbReference type="SAM" id="MobiDB-lite"/>
    </source>
</evidence>
<comment type="function">
    <text evidence="8">Cytochromes P450 are a group of heme-thiolate monooxygenases. They oxidize a variety of structurally unrelated compounds, including steroids, fatty acids, and xenobiotics.</text>
</comment>
<evidence type="ECO:0000256" key="9">
    <source>
        <dbReference type="PIRSR" id="PIRSR602401-1"/>
    </source>
</evidence>
<sequence>MRLYGNMILDSIAQSAFGLEIDSQDNPNSPFVEHAKDLLNINNANPRVLAVYLLPQLAPIFNYFNIGLFSYKAKQFFLDVTTHALNLRKDGKNKRVDVLQLLADAQENHDPSSDSGEIPELAGNKEKDSHTVMKKGLTKEELMAQAMTFFLAGYETTRIALSCLSYALATNPNLQEKLYKEIQQAASTSETLSYDAVNKIEYLEMFLNETLRLYPPGILADRVCTEDITINNIMFTKGTGLFYNIYSLHHDPKCWEDPEKFDPERFSKENVDKIHPFAFLPFGTGPRNCIGMRFALLVVKTTLARVVQKFRFEPCEKTQVVMFVIFHLATMTHIAMLW</sequence>
<comment type="caution">
    <text evidence="12">The sequence shown here is derived from an EMBL/GenBank/DDBJ whole genome shotgun (WGS) entry which is preliminary data.</text>
</comment>